<accession>A0AA39FMK4</accession>
<evidence type="ECO:0000313" key="3">
    <source>
        <dbReference type="Proteomes" id="UP001168990"/>
    </source>
</evidence>
<feature type="region of interest" description="Disordered" evidence="1">
    <location>
        <begin position="1"/>
        <end position="24"/>
    </location>
</feature>
<proteinExistence type="predicted"/>
<reference evidence="2" key="1">
    <citation type="journal article" date="2023" name="bioRxiv">
        <title>Scaffold-level genome assemblies of two parasitoid biocontrol wasps reveal the parthenogenesis mechanism and an associated novel virus.</title>
        <authorList>
            <person name="Inwood S."/>
            <person name="Skelly J."/>
            <person name="Guhlin J."/>
            <person name="Harrop T."/>
            <person name="Goldson S."/>
            <person name="Dearden P."/>
        </authorList>
    </citation>
    <scope>NUCLEOTIDE SEQUENCE</scope>
    <source>
        <strain evidence="2">Irish</strain>
        <tissue evidence="2">Whole body</tissue>
    </source>
</reference>
<comment type="caution">
    <text evidence="2">The sequence shown here is derived from an EMBL/GenBank/DDBJ whole genome shotgun (WGS) entry which is preliminary data.</text>
</comment>
<evidence type="ECO:0000313" key="2">
    <source>
        <dbReference type="EMBL" id="KAK0172156.1"/>
    </source>
</evidence>
<name>A0AA39FMK4_9HYME</name>
<keyword evidence="3" id="KW-1185">Reference proteome</keyword>
<gene>
    <name evidence="2" type="ORF">PV328_005506</name>
</gene>
<sequence length="158" mass="18551">MEVKALIGKATAGTSETRKQEGKDLNDTSMQRLYKILIEVEMLSDEYNAFTNDFGEKQDERWKLIIDQRQKTEFLSFIRSQLRIFINIVDYMHKETINFEVERQSLDKKMATSTQFLLRNLINQSSILDQIYKLIFPAFTHLTSKFFQLILVDAVVSL</sequence>
<protein>
    <submittedName>
        <fullName evidence="2">Uncharacterized protein</fullName>
    </submittedName>
</protein>
<dbReference type="EMBL" id="JAQQBS010000002">
    <property type="protein sequence ID" value="KAK0172156.1"/>
    <property type="molecule type" value="Genomic_DNA"/>
</dbReference>
<organism evidence="2 3">
    <name type="scientific">Microctonus aethiopoides</name>
    <dbReference type="NCBI Taxonomy" id="144406"/>
    <lineage>
        <taxon>Eukaryota</taxon>
        <taxon>Metazoa</taxon>
        <taxon>Ecdysozoa</taxon>
        <taxon>Arthropoda</taxon>
        <taxon>Hexapoda</taxon>
        <taxon>Insecta</taxon>
        <taxon>Pterygota</taxon>
        <taxon>Neoptera</taxon>
        <taxon>Endopterygota</taxon>
        <taxon>Hymenoptera</taxon>
        <taxon>Apocrita</taxon>
        <taxon>Ichneumonoidea</taxon>
        <taxon>Braconidae</taxon>
        <taxon>Euphorinae</taxon>
        <taxon>Microctonus</taxon>
    </lineage>
</organism>
<reference evidence="2" key="2">
    <citation type="submission" date="2023-03" db="EMBL/GenBank/DDBJ databases">
        <authorList>
            <person name="Inwood S.N."/>
            <person name="Skelly J.G."/>
            <person name="Guhlin J."/>
            <person name="Harrop T.W.R."/>
            <person name="Goldson S.G."/>
            <person name="Dearden P.K."/>
        </authorList>
    </citation>
    <scope>NUCLEOTIDE SEQUENCE</scope>
    <source>
        <strain evidence="2">Irish</strain>
        <tissue evidence="2">Whole body</tissue>
    </source>
</reference>
<dbReference type="AlphaFoldDB" id="A0AA39FMK4"/>
<dbReference type="Proteomes" id="UP001168990">
    <property type="component" value="Unassembled WGS sequence"/>
</dbReference>
<evidence type="ECO:0000256" key="1">
    <source>
        <dbReference type="SAM" id="MobiDB-lite"/>
    </source>
</evidence>